<dbReference type="NCBIfam" id="TIGR00222">
    <property type="entry name" value="panB"/>
    <property type="match status" value="1"/>
</dbReference>
<keyword evidence="4 5" id="KW-0808">Transferase</keyword>
<dbReference type="EC" id="2.1.2.11" evidence="5"/>
<keyword evidence="3 5" id="KW-0566">Pantothenate biosynthesis</keyword>
<accession>A0ABQ0CD41</accession>
<evidence type="ECO:0000256" key="5">
    <source>
        <dbReference type="HAMAP-Rule" id="MF_00156"/>
    </source>
</evidence>
<organism evidence="6 7">
    <name type="scientific">Candidatus Magnetaquiglobus chichijimensis</name>
    <dbReference type="NCBI Taxonomy" id="3141448"/>
    <lineage>
        <taxon>Bacteria</taxon>
        <taxon>Pseudomonadati</taxon>
        <taxon>Pseudomonadota</taxon>
        <taxon>Magnetococcia</taxon>
        <taxon>Magnetococcales</taxon>
        <taxon>Candidatus Magnetaquicoccaceae</taxon>
        <taxon>Candidatus Magnetaquiglobus</taxon>
    </lineage>
</organism>
<keyword evidence="7" id="KW-1185">Reference proteome</keyword>
<evidence type="ECO:0000313" key="7">
    <source>
        <dbReference type="Proteomes" id="UP001628193"/>
    </source>
</evidence>
<dbReference type="CDD" id="cd06557">
    <property type="entry name" value="KPHMT-like"/>
    <property type="match status" value="1"/>
</dbReference>
<reference evidence="6 7" key="1">
    <citation type="submission" date="2024-09" db="EMBL/GenBank/DDBJ databases">
        <title>Draft genome sequence of Candidatus Magnetaquicoccaceae bacterium FCR-1.</title>
        <authorList>
            <person name="Shimoshige H."/>
            <person name="Shimamura S."/>
            <person name="Taoka A."/>
            <person name="Kobayashi H."/>
            <person name="Maekawa T."/>
        </authorList>
    </citation>
    <scope>NUCLEOTIDE SEQUENCE [LARGE SCALE GENOMIC DNA]</scope>
    <source>
        <strain evidence="6 7">FCR-1</strain>
    </source>
</reference>
<comment type="catalytic activity">
    <reaction evidence="5">
        <text>(6R)-5,10-methylene-5,6,7,8-tetrahydrofolate + 3-methyl-2-oxobutanoate + H2O = 2-dehydropantoate + (6S)-5,6,7,8-tetrahydrofolate</text>
        <dbReference type="Rhea" id="RHEA:11824"/>
        <dbReference type="ChEBI" id="CHEBI:11561"/>
        <dbReference type="ChEBI" id="CHEBI:11851"/>
        <dbReference type="ChEBI" id="CHEBI:15377"/>
        <dbReference type="ChEBI" id="CHEBI:15636"/>
        <dbReference type="ChEBI" id="CHEBI:57453"/>
        <dbReference type="EC" id="2.1.2.11"/>
    </reaction>
</comment>
<keyword evidence="5" id="KW-0460">Magnesium</keyword>
<sequence>MNIGQAPFAGNPVNPNSYWDAWITFAGTGTDIHETNRSPPNDNPGEPFARAVSTRRETVMSARVTVPELDRMKRSGRRIVCVTAYDYTFARLFESAGVDILLVGDSLGMVILGHDTTLPVTLDQMIHHATAVVRGSSRALVVCDMPFGVCHGAGDRVMDAAVRILKESGCQAVKLEGGRRMVETIRYLADHHIPVMAHVGLTPQSVHAFGGFKVQGRGDAAAGVLEDALAVQEAGAFAVILEGMPTPLATAITERLTIPTIGIGAGPACDGQVLVGYDLLGMFDGVRPRFVKHYLEGGQAIVSAVNRFADEVRTGAFPGPEHGFDP</sequence>
<dbReference type="PANTHER" id="PTHR20881">
    <property type="entry name" value="3-METHYL-2-OXOBUTANOATE HYDROXYMETHYLTRANSFERASE"/>
    <property type="match status" value="1"/>
</dbReference>
<dbReference type="EMBL" id="BAAFGK010000005">
    <property type="protein sequence ID" value="GAB0058789.1"/>
    <property type="molecule type" value="Genomic_DNA"/>
</dbReference>
<name>A0ABQ0CD41_9PROT</name>
<keyword evidence="5" id="KW-0479">Metal-binding</keyword>
<keyword evidence="5" id="KW-0963">Cytoplasm</keyword>
<dbReference type="Pfam" id="PF02548">
    <property type="entry name" value="Pantoate_transf"/>
    <property type="match status" value="1"/>
</dbReference>
<dbReference type="HAMAP" id="MF_00156">
    <property type="entry name" value="PanB"/>
    <property type="match status" value="1"/>
</dbReference>
<feature type="binding site" evidence="5">
    <location>
        <position position="105"/>
    </location>
    <ligand>
        <name>Mg(2+)</name>
        <dbReference type="ChEBI" id="CHEBI:18420"/>
    </ligand>
</feature>
<feature type="binding site" evidence="5">
    <location>
        <position position="144"/>
    </location>
    <ligand>
        <name>Mg(2+)</name>
        <dbReference type="ChEBI" id="CHEBI:18420"/>
    </ligand>
</feature>
<evidence type="ECO:0000256" key="2">
    <source>
        <dbReference type="ARBA" id="ARBA00011424"/>
    </source>
</evidence>
<dbReference type="InterPro" id="IPR040442">
    <property type="entry name" value="Pyrv_kinase-like_dom_sf"/>
</dbReference>
<comment type="caution">
    <text evidence="6">The sequence shown here is derived from an EMBL/GenBank/DDBJ whole genome shotgun (WGS) entry which is preliminary data.</text>
</comment>
<protein>
    <recommendedName>
        <fullName evidence="5">3-methyl-2-oxobutanoate hydroxymethyltransferase</fullName>
        <ecNumber evidence="5">2.1.2.11</ecNumber>
    </recommendedName>
    <alternativeName>
        <fullName evidence="5">Ketopantoate hydroxymethyltransferase</fullName>
        <shortName evidence="5">KPHMT</shortName>
    </alternativeName>
</protein>
<proteinExistence type="inferred from homology"/>
<comment type="cofactor">
    <cofactor evidence="5">
        <name>Mg(2+)</name>
        <dbReference type="ChEBI" id="CHEBI:18420"/>
    </cofactor>
    <text evidence="5">Binds 1 Mg(2+) ion per subunit.</text>
</comment>
<dbReference type="InterPro" id="IPR003700">
    <property type="entry name" value="Pantoate_hydroxy_MeTrfase"/>
</dbReference>
<comment type="subcellular location">
    <subcellularLocation>
        <location evidence="5">Cytoplasm</location>
    </subcellularLocation>
</comment>
<dbReference type="PANTHER" id="PTHR20881:SF0">
    <property type="entry name" value="3-METHYL-2-OXOBUTANOATE HYDROXYMETHYLTRANSFERASE"/>
    <property type="match status" value="1"/>
</dbReference>
<comment type="function">
    <text evidence="5">Catalyzes the reversible reaction in which hydroxymethyl group from 5,10-methylenetetrahydrofolate is transferred onto alpha-ketoisovalerate to form ketopantoate.</text>
</comment>
<dbReference type="NCBIfam" id="NF001452">
    <property type="entry name" value="PRK00311.1"/>
    <property type="match status" value="1"/>
</dbReference>
<feature type="binding site" evidence="5">
    <location>
        <position position="174"/>
    </location>
    <ligand>
        <name>3-methyl-2-oxobutanoate</name>
        <dbReference type="ChEBI" id="CHEBI:11851"/>
    </ligand>
</feature>
<dbReference type="InterPro" id="IPR015813">
    <property type="entry name" value="Pyrv/PenolPyrv_kinase-like_dom"/>
</dbReference>
<feature type="binding site" evidence="5">
    <location>
        <begin position="105"/>
        <end position="106"/>
    </location>
    <ligand>
        <name>3-methyl-2-oxobutanoate</name>
        <dbReference type="ChEBI" id="CHEBI:11851"/>
    </ligand>
</feature>
<dbReference type="Proteomes" id="UP001628193">
    <property type="component" value="Unassembled WGS sequence"/>
</dbReference>
<dbReference type="SUPFAM" id="SSF51621">
    <property type="entry name" value="Phosphoenolpyruvate/pyruvate domain"/>
    <property type="match status" value="1"/>
</dbReference>
<feature type="binding site" evidence="5">
    <location>
        <position position="144"/>
    </location>
    <ligand>
        <name>3-methyl-2-oxobutanoate</name>
        <dbReference type="ChEBI" id="CHEBI:11851"/>
    </ligand>
</feature>
<comment type="similarity">
    <text evidence="1 5">Belongs to the PanB family.</text>
</comment>
<dbReference type="GO" id="GO:0003864">
    <property type="term" value="F:3-methyl-2-oxobutanoate hydroxymethyltransferase activity"/>
    <property type="evidence" value="ECO:0007669"/>
    <property type="project" value="UniProtKB-EC"/>
</dbReference>
<evidence type="ECO:0000256" key="3">
    <source>
        <dbReference type="ARBA" id="ARBA00022655"/>
    </source>
</evidence>
<evidence type="ECO:0000256" key="1">
    <source>
        <dbReference type="ARBA" id="ARBA00008676"/>
    </source>
</evidence>
<feature type="binding site" evidence="5">
    <location>
        <position position="176"/>
    </location>
    <ligand>
        <name>Mg(2+)</name>
        <dbReference type="ChEBI" id="CHEBI:18420"/>
    </ligand>
</feature>
<feature type="active site" description="Proton acceptor" evidence="5">
    <location>
        <position position="242"/>
    </location>
</feature>
<comment type="pathway">
    <text evidence="5">Cofactor biosynthesis; (R)-pantothenate biosynthesis; (R)-pantoate from 3-methyl-2-oxobutanoate: step 1/2.</text>
</comment>
<evidence type="ECO:0000313" key="6">
    <source>
        <dbReference type="EMBL" id="GAB0058789.1"/>
    </source>
</evidence>
<dbReference type="Gene3D" id="3.20.20.60">
    <property type="entry name" value="Phosphoenolpyruvate-binding domains"/>
    <property type="match status" value="1"/>
</dbReference>
<evidence type="ECO:0000256" key="4">
    <source>
        <dbReference type="ARBA" id="ARBA00022679"/>
    </source>
</evidence>
<comment type="subunit">
    <text evidence="2 5">Homodecamer; pentamer of dimers.</text>
</comment>
<gene>
    <name evidence="5 6" type="primary">panB</name>
    <name evidence="6" type="ORF">SIID45300_03146</name>
</gene>